<dbReference type="RefSeq" id="WP_013685584.1">
    <property type="nucleotide sequence ID" value="NC_015321.1"/>
</dbReference>
<evidence type="ECO:0000313" key="1">
    <source>
        <dbReference type="EMBL" id="AEA42812.1"/>
    </source>
</evidence>
<evidence type="ECO:0008006" key="3">
    <source>
        <dbReference type="Google" id="ProtNLM"/>
    </source>
</evidence>
<dbReference type="AlphaFoldDB" id="F2IIV5"/>
<evidence type="ECO:0000313" key="2">
    <source>
        <dbReference type="Proteomes" id="UP000007463"/>
    </source>
</evidence>
<organism evidence="1 2">
    <name type="scientific">Fluviicola taffensis (strain DSM 16823 / NCIMB 13979 / RW262)</name>
    <dbReference type="NCBI Taxonomy" id="755732"/>
    <lineage>
        <taxon>Bacteria</taxon>
        <taxon>Pseudomonadati</taxon>
        <taxon>Bacteroidota</taxon>
        <taxon>Flavobacteriia</taxon>
        <taxon>Flavobacteriales</taxon>
        <taxon>Crocinitomicaceae</taxon>
        <taxon>Fluviicola</taxon>
    </lineage>
</organism>
<dbReference type="STRING" id="755732.Fluta_0809"/>
<dbReference type="HOGENOM" id="CLU_986095_0_0_10"/>
<reference evidence="1 2" key="1">
    <citation type="journal article" date="2011" name="Stand. Genomic Sci.">
        <title>Complete genome sequence of the gliding freshwater bacterium Fluviicola taffensis type strain (RW262).</title>
        <authorList>
            <person name="Woyke T."/>
            <person name="Chertkov O."/>
            <person name="Lapidus A."/>
            <person name="Nolan M."/>
            <person name="Lucas S."/>
            <person name="Del Rio T.G."/>
            <person name="Tice H."/>
            <person name="Cheng J.F."/>
            <person name="Tapia R."/>
            <person name="Han C."/>
            <person name="Goodwin L."/>
            <person name="Pitluck S."/>
            <person name="Liolios K."/>
            <person name="Pagani I."/>
            <person name="Ivanova N."/>
            <person name="Huntemann M."/>
            <person name="Mavromatis K."/>
            <person name="Mikhailova N."/>
            <person name="Pati A."/>
            <person name="Chen A."/>
            <person name="Palaniappan K."/>
            <person name="Land M."/>
            <person name="Hauser L."/>
            <person name="Brambilla E.M."/>
            <person name="Rohde M."/>
            <person name="Mwirichia R."/>
            <person name="Sikorski J."/>
            <person name="Tindall B.J."/>
            <person name="Goker M."/>
            <person name="Bristow J."/>
            <person name="Eisen J.A."/>
            <person name="Markowitz V."/>
            <person name="Hugenholtz P."/>
            <person name="Klenk H.P."/>
            <person name="Kyrpides N.C."/>
        </authorList>
    </citation>
    <scope>NUCLEOTIDE SEQUENCE [LARGE SCALE GENOMIC DNA]</scope>
    <source>
        <strain evidence="2">DSM 16823 / RW262 / RW262</strain>
    </source>
</reference>
<accession>F2IIV5</accession>
<dbReference type="Pfam" id="PF14137">
    <property type="entry name" value="DUF4304"/>
    <property type="match status" value="1"/>
</dbReference>
<dbReference type="InterPro" id="IPR025412">
    <property type="entry name" value="DUF4304"/>
</dbReference>
<keyword evidence="2" id="KW-1185">Reference proteome</keyword>
<name>F2IIV5_FLUTR</name>
<gene>
    <name evidence="1" type="ordered locus">Fluta_0809</name>
</gene>
<protein>
    <recommendedName>
        <fullName evidence="3">DUF4304 domain-containing protein</fullName>
    </recommendedName>
</protein>
<dbReference type="OrthoDB" id="2612263at2"/>
<dbReference type="EMBL" id="CP002542">
    <property type="protein sequence ID" value="AEA42812.1"/>
    <property type="molecule type" value="Genomic_DNA"/>
</dbReference>
<dbReference type="Proteomes" id="UP000007463">
    <property type="component" value="Chromosome"/>
</dbReference>
<dbReference type="KEGG" id="fte:Fluta_0809"/>
<reference evidence="2" key="2">
    <citation type="submission" date="2011-02" db="EMBL/GenBank/DDBJ databases">
        <title>The complete genome of Fluviicola taffensis DSM 16823.</title>
        <authorList>
            <consortium name="US DOE Joint Genome Institute (JGI-PGF)"/>
            <person name="Lucas S."/>
            <person name="Copeland A."/>
            <person name="Lapidus A."/>
            <person name="Bruce D."/>
            <person name="Goodwin L."/>
            <person name="Pitluck S."/>
            <person name="Kyrpides N."/>
            <person name="Mavromatis K."/>
            <person name="Ivanova N."/>
            <person name="Mikhailova N."/>
            <person name="Pagani I."/>
            <person name="Chertkov O."/>
            <person name="Detter J.C."/>
            <person name="Han C."/>
            <person name="Tapia R."/>
            <person name="Land M."/>
            <person name="Hauser L."/>
            <person name="Markowitz V."/>
            <person name="Cheng J.-F."/>
            <person name="Hugenholtz P."/>
            <person name="Woyke T."/>
            <person name="Wu D."/>
            <person name="Tindall B."/>
            <person name="Pomrenke H.G."/>
            <person name="Brambilla E."/>
            <person name="Klenk H.-P."/>
            <person name="Eisen J.A."/>
        </authorList>
    </citation>
    <scope>NUCLEOTIDE SEQUENCE [LARGE SCALE GENOMIC DNA]</scope>
    <source>
        <strain evidence="2">DSM 16823 / RW262 / RW262</strain>
    </source>
</reference>
<sequence length="282" mass="32997">MFKFFRSNKKSHNLPKRYWTFNELSEKERSEITSKILYHNIKSSEFKKSITKYLTPKLRELGFKGSGGNFKKTSGHYIHTIQLFGSKYGGEGYVEIGVHLDFLPDSIHQPIDYTKIKTIDCFTRHSLHLENGKQMVDYGANESETKESIELIYKMIIEDALPYFELFNDFPSPFDKISLSDLTTDNSEFDKYRLSGKTLLIARIKLWMGQKEEAAKISEYGKTQVNGRQGSGLIIYFDKIINGDENFYLNDQEKVIVQKEREKQPREKVHFLEELNRIESLR</sequence>
<proteinExistence type="predicted"/>